<dbReference type="InterPro" id="IPR000210">
    <property type="entry name" value="BTB/POZ_dom"/>
</dbReference>
<sequence length="147" mass="16378">MFEVPFEIDARASKPLNEARFAGFQVVQCLLQHQELLLLSGYPQAPPDTFKQFLLYVYTGKILLQDSGVFEMMALAQELGVDELRNACEDHVTSTLSVPSACTFLSASMDIQDRSPGLIDKLPLNRRYSKKSNGIVSYDDDALGSRL</sequence>
<organism evidence="2 3">
    <name type="scientific">Molorchus minor</name>
    <dbReference type="NCBI Taxonomy" id="1323400"/>
    <lineage>
        <taxon>Eukaryota</taxon>
        <taxon>Metazoa</taxon>
        <taxon>Ecdysozoa</taxon>
        <taxon>Arthropoda</taxon>
        <taxon>Hexapoda</taxon>
        <taxon>Insecta</taxon>
        <taxon>Pterygota</taxon>
        <taxon>Neoptera</taxon>
        <taxon>Endopterygota</taxon>
        <taxon>Coleoptera</taxon>
        <taxon>Polyphaga</taxon>
        <taxon>Cucujiformia</taxon>
        <taxon>Chrysomeloidea</taxon>
        <taxon>Cerambycidae</taxon>
        <taxon>Lamiinae</taxon>
        <taxon>Monochamini</taxon>
        <taxon>Molorchus</taxon>
    </lineage>
</organism>
<evidence type="ECO:0000313" key="2">
    <source>
        <dbReference type="EMBL" id="KAJ8965591.1"/>
    </source>
</evidence>
<dbReference type="PANTHER" id="PTHR24410">
    <property type="entry name" value="HL07962P-RELATED"/>
    <property type="match status" value="1"/>
</dbReference>
<dbReference type="Gene3D" id="3.30.710.10">
    <property type="entry name" value="Potassium Channel Kv1.1, Chain A"/>
    <property type="match status" value="1"/>
</dbReference>
<accession>A0ABQ9ITS7</accession>
<dbReference type="InterPro" id="IPR051481">
    <property type="entry name" value="BTB-POZ/Galectin-3-binding"/>
</dbReference>
<protein>
    <recommendedName>
        <fullName evidence="1">BTB domain-containing protein</fullName>
    </recommendedName>
</protein>
<comment type="caution">
    <text evidence="2">The sequence shown here is derived from an EMBL/GenBank/DDBJ whole genome shotgun (WGS) entry which is preliminary data.</text>
</comment>
<gene>
    <name evidence="2" type="ORF">NQ317_016293</name>
</gene>
<reference evidence="2" key="1">
    <citation type="journal article" date="2023" name="Insect Mol. Biol.">
        <title>Genome sequencing provides insights into the evolution of gene families encoding plant cell wall-degrading enzymes in longhorned beetles.</title>
        <authorList>
            <person name="Shin N.R."/>
            <person name="Okamura Y."/>
            <person name="Kirsch R."/>
            <person name="Pauchet Y."/>
        </authorList>
    </citation>
    <scope>NUCLEOTIDE SEQUENCE</scope>
    <source>
        <strain evidence="2">MMC_N1</strain>
    </source>
</reference>
<evidence type="ECO:0000259" key="1">
    <source>
        <dbReference type="Pfam" id="PF00651"/>
    </source>
</evidence>
<keyword evidence="3" id="KW-1185">Reference proteome</keyword>
<name>A0ABQ9ITS7_9CUCU</name>
<dbReference type="EMBL" id="JAPWTJ010002580">
    <property type="protein sequence ID" value="KAJ8965591.1"/>
    <property type="molecule type" value="Genomic_DNA"/>
</dbReference>
<proteinExistence type="predicted"/>
<dbReference type="InterPro" id="IPR011333">
    <property type="entry name" value="SKP1/BTB/POZ_sf"/>
</dbReference>
<dbReference type="PANTHER" id="PTHR24410:SF34">
    <property type="entry name" value="LD40565P"/>
    <property type="match status" value="1"/>
</dbReference>
<feature type="domain" description="BTB" evidence="1">
    <location>
        <begin position="45"/>
        <end position="94"/>
    </location>
</feature>
<evidence type="ECO:0000313" key="3">
    <source>
        <dbReference type="Proteomes" id="UP001162164"/>
    </source>
</evidence>
<dbReference type="SUPFAM" id="SSF54695">
    <property type="entry name" value="POZ domain"/>
    <property type="match status" value="1"/>
</dbReference>
<dbReference type="Proteomes" id="UP001162164">
    <property type="component" value="Unassembled WGS sequence"/>
</dbReference>
<dbReference type="Pfam" id="PF00651">
    <property type="entry name" value="BTB"/>
    <property type="match status" value="1"/>
</dbReference>